<reference evidence="2" key="1">
    <citation type="submission" date="2019-03" db="EMBL/GenBank/DDBJ databases">
        <authorList>
            <person name="Danneels B."/>
        </authorList>
    </citation>
    <scope>NUCLEOTIDE SEQUENCE</scope>
</reference>
<accession>A0A484XKD9</accession>
<dbReference type="GO" id="GO:0016301">
    <property type="term" value="F:kinase activity"/>
    <property type="evidence" value="ECO:0007669"/>
    <property type="project" value="UniProtKB-KW"/>
</dbReference>
<evidence type="ECO:0000259" key="1">
    <source>
        <dbReference type="Pfam" id="PF02887"/>
    </source>
</evidence>
<feature type="domain" description="Pyruvate kinase C-terminal" evidence="1">
    <location>
        <begin position="2"/>
        <end position="43"/>
    </location>
</feature>
<dbReference type="Gene3D" id="3.40.1380.20">
    <property type="entry name" value="Pyruvate kinase, C-terminal domain"/>
    <property type="match status" value="1"/>
</dbReference>
<dbReference type="Pfam" id="PF02887">
    <property type="entry name" value="PK_C"/>
    <property type="match status" value="1"/>
</dbReference>
<keyword evidence="2" id="KW-0670">Pyruvate</keyword>
<gene>
    <name evidence="2" type="ORF">RAN7_4793</name>
</gene>
<name>A0A484XKD9_9ZZZZ</name>
<sequence>MEAMIDTAVQTSVREGLAKPDDTVSVVAGMPFGTPGTTNLLRLVKLT</sequence>
<dbReference type="EMBL" id="CAADIZ010000028">
    <property type="protein sequence ID" value="VFS24770.1"/>
    <property type="molecule type" value="Genomic_DNA"/>
</dbReference>
<proteinExistence type="predicted"/>
<dbReference type="EC" id="2.7.1.40" evidence="2"/>
<evidence type="ECO:0000313" key="2">
    <source>
        <dbReference type="EMBL" id="VFS24770.1"/>
    </source>
</evidence>
<dbReference type="SUPFAM" id="SSF52935">
    <property type="entry name" value="PK C-terminal domain-like"/>
    <property type="match status" value="1"/>
</dbReference>
<dbReference type="InterPro" id="IPR036918">
    <property type="entry name" value="Pyrv_Knase_C_sf"/>
</dbReference>
<dbReference type="InterPro" id="IPR015795">
    <property type="entry name" value="Pyrv_Knase_C"/>
</dbReference>
<dbReference type="AlphaFoldDB" id="A0A484XKD9"/>
<dbReference type="GO" id="GO:0004743">
    <property type="term" value="F:pyruvate kinase activity"/>
    <property type="evidence" value="ECO:0007669"/>
    <property type="project" value="UniProtKB-EC"/>
</dbReference>
<organism evidence="2">
    <name type="scientific">plant metagenome</name>
    <dbReference type="NCBI Taxonomy" id="1297885"/>
    <lineage>
        <taxon>unclassified sequences</taxon>
        <taxon>metagenomes</taxon>
        <taxon>organismal metagenomes</taxon>
    </lineage>
</organism>
<keyword evidence="2" id="KW-0808">Transferase</keyword>
<protein>
    <submittedName>
        <fullName evidence="2">Pyruvate kinase</fullName>
        <ecNumber evidence="2">2.7.1.40</ecNumber>
    </submittedName>
</protein>
<keyword evidence="2" id="KW-0418">Kinase</keyword>